<evidence type="ECO:0000313" key="2">
    <source>
        <dbReference type="Proteomes" id="UP001054837"/>
    </source>
</evidence>
<reference evidence="1 2" key="1">
    <citation type="submission" date="2021-06" db="EMBL/GenBank/DDBJ databases">
        <title>Caerostris darwini draft genome.</title>
        <authorList>
            <person name="Kono N."/>
            <person name="Arakawa K."/>
        </authorList>
    </citation>
    <scope>NUCLEOTIDE SEQUENCE [LARGE SCALE GENOMIC DNA]</scope>
</reference>
<dbReference type="AlphaFoldDB" id="A0AAV4WNG6"/>
<gene>
    <name evidence="1" type="ORF">CDAR_116411</name>
</gene>
<comment type="caution">
    <text evidence="1">The sequence shown here is derived from an EMBL/GenBank/DDBJ whole genome shotgun (WGS) entry which is preliminary data.</text>
</comment>
<accession>A0AAV4WNG6</accession>
<name>A0AAV4WNG6_9ARAC</name>
<dbReference type="EMBL" id="BPLQ01014820">
    <property type="protein sequence ID" value="GIY83399.1"/>
    <property type="molecule type" value="Genomic_DNA"/>
</dbReference>
<dbReference type="Proteomes" id="UP001054837">
    <property type="component" value="Unassembled WGS sequence"/>
</dbReference>
<keyword evidence="2" id="KW-1185">Reference proteome</keyword>
<protein>
    <submittedName>
        <fullName evidence="1">Uncharacterized protein</fullName>
    </submittedName>
</protein>
<organism evidence="1 2">
    <name type="scientific">Caerostris darwini</name>
    <dbReference type="NCBI Taxonomy" id="1538125"/>
    <lineage>
        <taxon>Eukaryota</taxon>
        <taxon>Metazoa</taxon>
        <taxon>Ecdysozoa</taxon>
        <taxon>Arthropoda</taxon>
        <taxon>Chelicerata</taxon>
        <taxon>Arachnida</taxon>
        <taxon>Araneae</taxon>
        <taxon>Araneomorphae</taxon>
        <taxon>Entelegynae</taxon>
        <taxon>Araneoidea</taxon>
        <taxon>Araneidae</taxon>
        <taxon>Caerostris</taxon>
    </lineage>
</organism>
<proteinExistence type="predicted"/>
<evidence type="ECO:0000313" key="1">
    <source>
        <dbReference type="EMBL" id="GIY83399.1"/>
    </source>
</evidence>
<sequence length="229" mass="25770">MFLCVLSPASSPPTHVRGWIKLTNEDDGVLTNDVNASFALRLPSVPPPHPSEREKKCSFAVKAADTKTTTLLLTVGFLHSFHSTLCSVLYRLTIRCFEVKPAVQRRCDEYMLYQVVIRECFKQQDAASIPSFLNGQGVAVALLIELFQRWLAGGSPRPSTPEIIVWRIYSGIHHFIRHLLWCGHWLRNFRGVYGLKALQDLPFSGGCFYPPRAISSRRLMDLLEKGIGG</sequence>